<name>A0A9P6MVA8_9FUNG</name>
<dbReference type="InterPro" id="IPR036397">
    <property type="entry name" value="RNaseH_sf"/>
</dbReference>
<reference evidence="2" key="1">
    <citation type="journal article" date="2020" name="Fungal Divers.">
        <title>Resolving the Mortierellaceae phylogeny through synthesis of multi-gene phylogenetics and phylogenomics.</title>
        <authorList>
            <person name="Vandepol N."/>
            <person name="Liber J."/>
            <person name="Desiro A."/>
            <person name="Na H."/>
            <person name="Kennedy M."/>
            <person name="Barry K."/>
            <person name="Grigoriev I.V."/>
            <person name="Miller A.N."/>
            <person name="O'Donnell K."/>
            <person name="Stajich J.E."/>
            <person name="Bonito G."/>
        </authorList>
    </citation>
    <scope>NUCLEOTIDE SEQUENCE</scope>
    <source>
        <strain evidence="2">NRRL 2769</strain>
    </source>
</reference>
<evidence type="ECO:0000313" key="3">
    <source>
        <dbReference type="Proteomes" id="UP000703661"/>
    </source>
</evidence>
<dbReference type="Gene3D" id="3.30.420.10">
    <property type="entry name" value="Ribonuclease H-like superfamily/Ribonuclease H"/>
    <property type="match status" value="1"/>
</dbReference>
<dbReference type="SUPFAM" id="SSF52047">
    <property type="entry name" value="RNI-like"/>
    <property type="match status" value="1"/>
</dbReference>
<dbReference type="AlphaFoldDB" id="A0A9P6MVA8"/>
<dbReference type="InterPro" id="IPR001611">
    <property type="entry name" value="Leu-rich_rpt"/>
</dbReference>
<dbReference type="GO" id="GO:0003676">
    <property type="term" value="F:nucleic acid binding"/>
    <property type="evidence" value="ECO:0007669"/>
    <property type="project" value="InterPro"/>
</dbReference>
<protein>
    <submittedName>
        <fullName evidence="2">Uncharacterized protein</fullName>
    </submittedName>
</protein>
<dbReference type="Pfam" id="PF13516">
    <property type="entry name" value="LRR_6"/>
    <property type="match status" value="2"/>
</dbReference>
<gene>
    <name evidence="2" type="ORF">BGZ80_010247</name>
</gene>
<dbReference type="Gene3D" id="3.80.10.10">
    <property type="entry name" value="Ribonuclease Inhibitor"/>
    <property type="match status" value="1"/>
</dbReference>
<dbReference type="EMBL" id="JAAAID010000695">
    <property type="protein sequence ID" value="KAG0014749.1"/>
    <property type="molecule type" value="Genomic_DNA"/>
</dbReference>
<evidence type="ECO:0000256" key="1">
    <source>
        <dbReference type="SAM" id="MobiDB-lite"/>
    </source>
</evidence>
<accession>A0A9P6MVA8</accession>
<feature type="region of interest" description="Disordered" evidence="1">
    <location>
        <begin position="1"/>
        <end position="78"/>
    </location>
</feature>
<dbReference type="SMART" id="SM00368">
    <property type="entry name" value="LRR_RI"/>
    <property type="match status" value="2"/>
</dbReference>
<dbReference type="PANTHER" id="PTHR24114:SF2">
    <property type="entry name" value="F-BOX DOMAIN-CONTAINING PROTEIN-RELATED"/>
    <property type="match status" value="1"/>
</dbReference>
<sequence>MSTPMSTNNTMNIEPLRTPFPSILPQGATEDRASNERGSQANFHTWSPGSADFSIVGDVPADRQDPLPKSGTQKRSETVTDTELSLIARVFNFFEEAPEDVCAKEWWKSLGKRPRDRLSRVTGIGTRTCDRAIHLADSGSLKKSATMKTGRPKKPMDKTVEDTINQVVSETNKQGIPNSSRLLSNEFRKEHNILCSPRTVRRDLRKLEMFWGKGIRQNIQHDAPQNVAYRNKYLLERLKNLRWVKSGGVVREPGRKPLLVIFAAFVVWYDEGRSELRSSFVNNSVHIWPAIGKAHTKQASNRKSAYDAAMWNDVPEEIRNAGIVADLSEDYHDNFNGELFDKLFEKLCDNLANMGLRGCNIHLDGASYHFHKKHQRPDPKKSKVADLREWLTSNGYDLPPAARGEGFQPNGKELMSRIKTILSELDYSIYSIAAEHGGHRICKTPPYHYELQPIEKIWAVVKNAVAAQATGNMKALQLKQTLIGYFFEIPMFIFISLWNKNIEISKAYIEAGHEAQEDVDCGQWCELEEGDVGEAYEIQYPTNDIWLRYLREVEVVDMLNALTLKSVDVGEDFDGAQLVEDEEDEEEDSTSIAGYVVPALASLKVVEMVDSVQQEVESVTAKIDYSLEYINAQLSKVQASSSGDLTNTNGPQAAVTQQDLKNYLNNVEGLEGSEFAAAEFYDAITKARGVLELSVKLDWVKHYTDFVNLKDMIPTSNIRSIKVDLTSRTDRKLDFNIREHKRYDPLVEIMRLPSIQSFEVLNVYPDFFKNIQLAPSLVDVDMAKLKSLISLAPNFSSLSLQTNTELSLALFVVFKTNSTLTTLDLRYNSIGFSGVKALSEALKVNSTLTTLNLQSNSIGDNGAQALSEALKNNSTLTILNLQSNLIKHNRAQERVSSI</sequence>
<organism evidence="2 3">
    <name type="scientific">Entomortierella chlamydospora</name>
    <dbReference type="NCBI Taxonomy" id="101097"/>
    <lineage>
        <taxon>Eukaryota</taxon>
        <taxon>Fungi</taxon>
        <taxon>Fungi incertae sedis</taxon>
        <taxon>Mucoromycota</taxon>
        <taxon>Mortierellomycotina</taxon>
        <taxon>Mortierellomycetes</taxon>
        <taxon>Mortierellales</taxon>
        <taxon>Mortierellaceae</taxon>
        <taxon>Entomortierella</taxon>
    </lineage>
</organism>
<evidence type="ECO:0000313" key="2">
    <source>
        <dbReference type="EMBL" id="KAG0014749.1"/>
    </source>
</evidence>
<feature type="compositionally biased region" description="Polar residues" evidence="1">
    <location>
        <begin position="1"/>
        <end position="12"/>
    </location>
</feature>
<dbReference type="Proteomes" id="UP000703661">
    <property type="component" value="Unassembled WGS sequence"/>
</dbReference>
<keyword evidence="3" id="KW-1185">Reference proteome</keyword>
<feature type="compositionally biased region" description="Polar residues" evidence="1">
    <location>
        <begin position="36"/>
        <end position="48"/>
    </location>
</feature>
<proteinExistence type="predicted"/>
<dbReference type="PANTHER" id="PTHR24114">
    <property type="entry name" value="LEUCINE RICH REPEAT FAMILY PROTEIN"/>
    <property type="match status" value="1"/>
</dbReference>
<comment type="caution">
    <text evidence="2">The sequence shown here is derived from an EMBL/GenBank/DDBJ whole genome shotgun (WGS) entry which is preliminary data.</text>
</comment>
<dbReference type="InterPro" id="IPR052394">
    <property type="entry name" value="LRR-containing"/>
</dbReference>
<dbReference type="InterPro" id="IPR032675">
    <property type="entry name" value="LRR_dom_sf"/>
</dbReference>